<dbReference type="InterPro" id="IPR050259">
    <property type="entry name" value="SDR"/>
</dbReference>
<dbReference type="InterPro" id="IPR002347">
    <property type="entry name" value="SDR_fam"/>
</dbReference>
<dbReference type="PANTHER" id="PTHR42879:SF2">
    <property type="entry name" value="3-OXOACYL-[ACYL-CARRIER-PROTEIN] REDUCTASE FABG"/>
    <property type="match status" value="1"/>
</dbReference>
<protein>
    <submittedName>
        <fullName evidence="4">SDR family oxidoreductase</fullName>
    </submittedName>
</protein>
<proteinExistence type="inferred from homology"/>
<dbReference type="Gene3D" id="3.40.50.720">
    <property type="entry name" value="NAD(P)-binding Rossmann-like Domain"/>
    <property type="match status" value="1"/>
</dbReference>
<comment type="similarity">
    <text evidence="1">Belongs to the short-chain dehydrogenases/reductases (SDR) family.</text>
</comment>
<dbReference type="Pfam" id="PF13561">
    <property type="entry name" value="adh_short_C2"/>
    <property type="match status" value="1"/>
</dbReference>
<comment type="caution">
    <text evidence="4">The sequence shown here is derived from an EMBL/GenBank/DDBJ whole genome shotgun (WGS) entry which is preliminary data.</text>
</comment>
<dbReference type="GO" id="GO:0016491">
    <property type="term" value="F:oxidoreductase activity"/>
    <property type="evidence" value="ECO:0007669"/>
    <property type="project" value="UniProtKB-KW"/>
</dbReference>
<dbReference type="PRINTS" id="PR00081">
    <property type="entry name" value="GDHRDH"/>
</dbReference>
<keyword evidence="2" id="KW-0560">Oxidoreductase</keyword>
<reference evidence="4" key="1">
    <citation type="journal article" date="2021" name="PeerJ">
        <title>Extensive microbial diversity within the chicken gut microbiome revealed by metagenomics and culture.</title>
        <authorList>
            <person name="Gilroy R."/>
            <person name="Ravi A."/>
            <person name="Getino M."/>
            <person name="Pursley I."/>
            <person name="Horton D.L."/>
            <person name="Alikhan N.F."/>
            <person name="Baker D."/>
            <person name="Gharbi K."/>
            <person name="Hall N."/>
            <person name="Watson M."/>
            <person name="Adriaenssens E.M."/>
            <person name="Foster-Nyarko E."/>
            <person name="Jarju S."/>
            <person name="Secka A."/>
            <person name="Antonio M."/>
            <person name="Oren A."/>
            <person name="Chaudhuri R.R."/>
            <person name="La Ragione R."/>
            <person name="Hildebrand F."/>
            <person name="Pallen M.J."/>
        </authorList>
    </citation>
    <scope>NUCLEOTIDE SEQUENCE</scope>
    <source>
        <strain evidence="4">CHK179-7159</strain>
    </source>
</reference>
<evidence type="ECO:0000313" key="4">
    <source>
        <dbReference type="EMBL" id="HJA91528.1"/>
    </source>
</evidence>
<organism evidence="4 5">
    <name type="scientific">Candidatus Eisenbergiella merdipullorum</name>
    <dbReference type="NCBI Taxonomy" id="2838553"/>
    <lineage>
        <taxon>Bacteria</taxon>
        <taxon>Bacillati</taxon>
        <taxon>Bacillota</taxon>
        <taxon>Clostridia</taxon>
        <taxon>Lachnospirales</taxon>
        <taxon>Lachnospiraceae</taxon>
        <taxon>Eisenbergiella</taxon>
    </lineage>
</organism>
<keyword evidence="3" id="KW-0753">Steroid metabolism</keyword>
<accession>A0A9D2KYF9</accession>
<dbReference type="EMBL" id="DWYY01000002">
    <property type="protein sequence ID" value="HJA91528.1"/>
    <property type="molecule type" value="Genomic_DNA"/>
</dbReference>
<sequence>MNRNILVTGASRGIGAAIALAFAAEGDNVGINYRFDESGAKETCRKAADLGVKARVYQADVGNSSDVEKMFEAYLEDFGSIDVLVNNAGGGLKIPEGRFEDMPLSYWDEMVALNLNAAAYCSSHAVRDMVKNKKGGAIINISSVHSVITYVKRKTFPYCAAKAGLNMLTKTMGVDVIRHNIRVNAVAPGFISTTATTRYNEEELDAFLRKIPAGRLGKTGDITPLVLFLADPEKSGFIVGQTFVVDGGQSIDGTIDYMLQEESNG</sequence>
<dbReference type="PANTHER" id="PTHR42879">
    <property type="entry name" value="3-OXOACYL-(ACYL-CARRIER-PROTEIN) REDUCTASE"/>
    <property type="match status" value="1"/>
</dbReference>
<dbReference type="FunFam" id="3.40.50.720:FF:000084">
    <property type="entry name" value="Short-chain dehydrogenase reductase"/>
    <property type="match status" value="1"/>
</dbReference>
<dbReference type="Proteomes" id="UP000886858">
    <property type="component" value="Unassembled WGS sequence"/>
</dbReference>
<dbReference type="SUPFAM" id="SSF51735">
    <property type="entry name" value="NAD(P)-binding Rossmann-fold domains"/>
    <property type="match status" value="1"/>
</dbReference>
<dbReference type="InterPro" id="IPR036291">
    <property type="entry name" value="NAD(P)-bd_dom_sf"/>
</dbReference>
<gene>
    <name evidence="4" type="ORF">H9717_00130</name>
</gene>
<evidence type="ECO:0000256" key="1">
    <source>
        <dbReference type="ARBA" id="ARBA00006484"/>
    </source>
</evidence>
<evidence type="ECO:0000313" key="5">
    <source>
        <dbReference type="Proteomes" id="UP000886858"/>
    </source>
</evidence>
<keyword evidence="3" id="KW-0443">Lipid metabolism</keyword>
<reference evidence="4" key="2">
    <citation type="submission" date="2021-04" db="EMBL/GenBank/DDBJ databases">
        <authorList>
            <person name="Gilroy R."/>
        </authorList>
    </citation>
    <scope>NUCLEOTIDE SEQUENCE</scope>
    <source>
        <strain evidence="4">CHK179-7159</strain>
    </source>
</reference>
<evidence type="ECO:0000256" key="2">
    <source>
        <dbReference type="ARBA" id="ARBA00023002"/>
    </source>
</evidence>
<dbReference type="GO" id="GO:0008206">
    <property type="term" value="P:bile acid metabolic process"/>
    <property type="evidence" value="ECO:0007669"/>
    <property type="project" value="UniProtKB-ARBA"/>
</dbReference>
<evidence type="ECO:0000256" key="3">
    <source>
        <dbReference type="ARBA" id="ARBA00023221"/>
    </source>
</evidence>
<name>A0A9D2KYF9_9FIRM</name>
<dbReference type="AlphaFoldDB" id="A0A9D2KYF9"/>
<dbReference type="PRINTS" id="PR00080">
    <property type="entry name" value="SDRFAMILY"/>
</dbReference>